<reference evidence="2 3" key="1">
    <citation type="submission" date="2023-05" db="EMBL/GenBank/DDBJ databases">
        <title>Rombocin, a short stable natural nisin variant, displays selective antimicrobial activity against Listeria monocytogenes and employs dual mode of action to kill target bacterial strains.</title>
        <authorList>
            <person name="Wambui J."/>
            <person name="Stephan R."/>
            <person name="Kuipers O.P."/>
        </authorList>
    </citation>
    <scope>NUCLEOTIDE SEQUENCE [LARGE SCALE GENOMIC DNA]</scope>
    <source>
        <strain evidence="2 3">RC002</strain>
    </source>
</reference>
<accession>A0ABT7ECY9</accession>
<dbReference type="Proteomes" id="UP001301012">
    <property type="component" value="Unassembled WGS sequence"/>
</dbReference>
<dbReference type="InterPro" id="IPR001173">
    <property type="entry name" value="Glyco_trans_2-like"/>
</dbReference>
<evidence type="ECO:0000313" key="3">
    <source>
        <dbReference type="Proteomes" id="UP001301012"/>
    </source>
</evidence>
<dbReference type="EC" id="2.4.-.-" evidence="2"/>
<dbReference type="SUPFAM" id="SSF53448">
    <property type="entry name" value="Nucleotide-diphospho-sugar transferases"/>
    <property type="match status" value="1"/>
</dbReference>
<dbReference type="RefSeq" id="WP_284132752.1">
    <property type="nucleotide sequence ID" value="NZ_JASKYM010000004.1"/>
</dbReference>
<evidence type="ECO:0000259" key="1">
    <source>
        <dbReference type="Pfam" id="PF00535"/>
    </source>
</evidence>
<keyword evidence="3" id="KW-1185">Reference proteome</keyword>
<name>A0ABT7ECY9_9FIRM</name>
<organism evidence="2 3">
    <name type="scientific">Romboutsia sedimentorum</name>
    <dbReference type="NCBI Taxonomy" id="1368474"/>
    <lineage>
        <taxon>Bacteria</taxon>
        <taxon>Bacillati</taxon>
        <taxon>Bacillota</taxon>
        <taxon>Clostridia</taxon>
        <taxon>Peptostreptococcales</taxon>
        <taxon>Peptostreptococcaceae</taxon>
        <taxon>Romboutsia</taxon>
    </lineage>
</organism>
<dbReference type="GO" id="GO:0016757">
    <property type="term" value="F:glycosyltransferase activity"/>
    <property type="evidence" value="ECO:0007669"/>
    <property type="project" value="UniProtKB-KW"/>
</dbReference>
<evidence type="ECO:0000313" key="2">
    <source>
        <dbReference type="EMBL" id="MDK2563811.1"/>
    </source>
</evidence>
<comment type="caution">
    <text evidence="2">The sequence shown here is derived from an EMBL/GenBank/DDBJ whole genome shotgun (WGS) entry which is preliminary data.</text>
</comment>
<feature type="domain" description="Glycosyltransferase 2-like" evidence="1">
    <location>
        <begin position="8"/>
        <end position="122"/>
    </location>
</feature>
<proteinExistence type="predicted"/>
<protein>
    <submittedName>
        <fullName evidence="2">Glycosyltransferase</fullName>
        <ecNumber evidence="2">2.4.-.-</ecNumber>
    </submittedName>
</protein>
<dbReference type="Pfam" id="PF00535">
    <property type="entry name" value="Glycos_transf_2"/>
    <property type="match status" value="1"/>
</dbReference>
<keyword evidence="2" id="KW-0328">Glycosyltransferase</keyword>
<dbReference type="EMBL" id="JASKYM010000004">
    <property type="protein sequence ID" value="MDK2563811.1"/>
    <property type="molecule type" value="Genomic_DNA"/>
</dbReference>
<keyword evidence="2" id="KW-0808">Transferase</keyword>
<dbReference type="Gene3D" id="3.90.550.10">
    <property type="entry name" value="Spore Coat Polysaccharide Biosynthesis Protein SpsA, Chain A"/>
    <property type="match status" value="1"/>
</dbReference>
<sequence>MKKDGFSIITVTNRNYCIENIINNYYNQNFQNKELIIIINNDNMTLKDFSNYISINSKIMIYKLEEKISLGECLNFGVSRSNYNLIAKFDDDDYYGQYYLNEAYRAFLTYSCYVVGKNKTYYYLQDSNKLILKNDGIENGYTSSIMGSTICFDKKIFNKLKFRDISVKEDLYFNNDCIKNGYNIYSTTPFNHIVFKHADNNKHTFLYNMKILISKCKDIKLNTTLEDCINIINFDIINP</sequence>
<gene>
    <name evidence="2" type="ORF">QOZ84_09640</name>
</gene>
<dbReference type="InterPro" id="IPR029044">
    <property type="entry name" value="Nucleotide-diphossugar_trans"/>
</dbReference>